<accession>A0A1H5SZQ0</accession>
<dbReference type="EMBL" id="FNVN01000001">
    <property type="protein sequence ID" value="SEF56026.1"/>
    <property type="molecule type" value="Genomic_DNA"/>
</dbReference>
<name>A0A1H5SZQ0_9EURY</name>
<evidence type="ECO:0000313" key="2">
    <source>
        <dbReference type="Proteomes" id="UP000236740"/>
    </source>
</evidence>
<sequence length="47" mass="5503">MNWDDLEDVDDWEAIDVDEDPPRRDPVKTMLLGSGVTLITEDVDEWR</sequence>
<proteinExistence type="predicted"/>
<gene>
    <name evidence="1" type="ORF">SAMN04488133_0128</name>
</gene>
<dbReference type="AlphaFoldDB" id="A0A1H5SZQ0"/>
<protein>
    <submittedName>
        <fullName evidence="1">Uncharacterized protein</fullName>
    </submittedName>
</protein>
<dbReference type="Proteomes" id="UP000236740">
    <property type="component" value="Unassembled WGS sequence"/>
</dbReference>
<dbReference type="RefSeq" id="WP_160113899.1">
    <property type="nucleotide sequence ID" value="NZ_CP031311.1"/>
</dbReference>
<evidence type="ECO:0000313" key="1">
    <source>
        <dbReference type="EMBL" id="SEF56026.1"/>
    </source>
</evidence>
<keyword evidence="2" id="KW-1185">Reference proteome</keyword>
<dbReference type="GeneID" id="43740850"/>
<organism evidence="1 2">
    <name type="scientific">Halobellus limi</name>
    <dbReference type="NCBI Taxonomy" id="699433"/>
    <lineage>
        <taxon>Archaea</taxon>
        <taxon>Methanobacteriati</taxon>
        <taxon>Methanobacteriota</taxon>
        <taxon>Stenosarchaea group</taxon>
        <taxon>Halobacteria</taxon>
        <taxon>Halobacteriales</taxon>
        <taxon>Haloferacaceae</taxon>
        <taxon>Halobellus</taxon>
    </lineage>
</organism>
<reference evidence="1 2" key="1">
    <citation type="submission" date="2016-10" db="EMBL/GenBank/DDBJ databases">
        <authorList>
            <person name="de Groot N.N."/>
        </authorList>
    </citation>
    <scope>NUCLEOTIDE SEQUENCE [LARGE SCALE GENOMIC DNA]</scope>
    <source>
        <strain evidence="1 2">CGMCC 1.10331</strain>
    </source>
</reference>